<comment type="similarity">
    <text evidence="1">Belongs to the beclin family.</text>
</comment>
<evidence type="ECO:0000313" key="6">
    <source>
        <dbReference type="Proteomes" id="UP001235939"/>
    </source>
</evidence>
<evidence type="ECO:0000259" key="3">
    <source>
        <dbReference type="Pfam" id="PF04111"/>
    </source>
</evidence>
<gene>
    <name evidence="5" type="ORF">LAZ67_1001621</name>
</gene>
<dbReference type="EMBL" id="CP092863">
    <property type="protein sequence ID" value="UYV60595.1"/>
    <property type="molecule type" value="Genomic_DNA"/>
</dbReference>
<dbReference type="Proteomes" id="UP001235939">
    <property type="component" value="Chromosome 01"/>
</dbReference>
<dbReference type="Pfam" id="PF17675">
    <property type="entry name" value="APG6_N"/>
    <property type="match status" value="1"/>
</dbReference>
<sequence>MAAANVEPLHARNTTANFVCQRCSQPLKLHSSFSPLDEQTASELSKPVLVPPALYQSCAASDFHSCRHWVLMFQRTMVQIGWTYLIGYGDNGQEFMMVGLENREISHNVRWCANLFDLLTDTSTVDHPLCEECTDFVLDQMDAQLRAADDDRHQYKKFLEKYTETLTDKDIENISEELKQLQEQELQLIRELEAGEKRSAELNVQISEKKEELKKLEEKDRTLWSKRTEGSYHLTKAKDQLRSMEDQIKFIHNHNEKLEKTNAFNATFHIWHNGHFGTINGFRLGRLDHCPVEWDEINAAWGQAVLLLHSLAKRMGLEFKRYRLVPHGSLSYIEALENKKEYPLTRGRGHDNHVNFVVYLCRFDNAMVAYLDCLEQFKTAVEEKDKNIRLPYKMDKGRIEDPQTRSVHSIKAQLNSLEGWTKALKYMLTNLKWGLAWVSSHYPDNFSH</sequence>
<organism evidence="5 6">
    <name type="scientific">Cordylochernes scorpioides</name>
    <dbReference type="NCBI Taxonomy" id="51811"/>
    <lineage>
        <taxon>Eukaryota</taxon>
        <taxon>Metazoa</taxon>
        <taxon>Ecdysozoa</taxon>
        <taxon>Arthropoda</taxon>
        <taxon>Chelicerata</taxon>
        <taxon>Arachnida</taxon>
        <taxon>Pseudoscorpiones</taxon>
        <taxon>Cheliferoidea</taxon>
        <taxon>Chernetidae</taxon>
        <taxon>Cordylochernes</taxon>
    </lineage>
</organism>
<feature type="domain" description="Atg6 BARA" evidence="3">
    <location>
        <begin position="258"/>
        <end position="440"/>
    </location>
</feature>
<name>A0ABY6JWL5_9ARAC</name>
<evidence type="ECO:0000313" key="5">
    <source>
        <dbReference type="EMBL" id="UYV60595.1"/>
    </source>
</evidence>
<dbReference type="InterPro" id="IPR007243">
    <property type="entry name" value="Atg6/Beclin"/>
</dbReference>
<keyword evidence="2" id="KW-0175">Coiled coil</keyword>
<dbReference type="PANTHER" id="PTHR12768:SF4">
    <property type="entry name" value="BECLIN-1"/>
    <property type="match status" value="1"/>
</dbReference>
<accession>A0ABY6JWL5</accession>
<evidence type="ECO:0000259" key="4">
    <source>
        <dbReference type="Pfam" id="PF17675"/>
    </source>
</evidence>
<feature type="coiled-coil region" evidence="2">
    <location>
        <begin position="164"/>
        <end position="261"/>
    </location>
</feature>
<keyword evidence="6" id="KW-1185">Reference proteome</keyword>
<reference evidence="5 6" key="1">
    <citation type="submission" date="2022-01" db="EMBL/GenBank/DDBJ databases">
        <title>A chromosomal length assembly of Cordylochernes scorpioides.</title>
        <authorList>
            <person name="Zeh D."/>
            <person name="Zeh J."/>
        </authorList>
    </citation>
    <scope>NUCLEOTIDE SEQUENCE [LARGE SCALE GENOMIC DNA]</scope>
    <source>
        <strain evidence="5">IN4F17</strain>
        <tissue evidence="5">Whole Body</tissue>
    </source>
</reference>
<dbReference type="InterPro" id="IPR038274">
    <property type="entry name" value="Atg6/Beclin_C_sf"/>
</dbReference>
<proteinExistence type="inferred from homology"/>
<dbReference type="Pfam" id="PF04111">
    <property type="entry name" value="APG6"/>
    <property type="match status" value="1"/>
</dbReference>
<dbReference type="InterPro" id="IPR041691">
    <property type="entry name" value="Atg6/beclin_CC"/>
</dbReference>
<feature type="domain" description="Atg6/beclin coiled-coil" evidence="4">
    <location>
        <begin position="128"/>
        <end position="253"/>
    </location>
</feature>
<dbReference type="InterPro" id="IPR040455">
    <property type="entry name" value="Atg6_BARA"/>
</dbReference>
<evidence type="ECO:0000256" key="2">
    <source>
        <dbReference type="SAM" id="Coils"/>
    </source>
</evidence>
<dbReference type="PANTHER" id="PTHR12768">
    <property type="entry name" value="BECLIN 1"/>
    <property type="match status" value="1"/>
</dbReference>
<evidence type="ECO:0000256" key="1">
    <source>
        <dbReference type="ARBA" id="ARBA00005965"/>
    </source>
</evidence>
<protein>
    <submittedName>
        <fullName evidence="5">BECN1</fullName>
    </submittedName>
</protein>
<dbReference type="Gene3D" id="1.10.418.40">
    <property type="entry name" value="Autophagy protein 6/Beclin 1"/>
    <property type="match status" value="1"/>
</dbReference>